<dbReference type="EMBL" id="LUCM01004608">
    <property type="protein sequence ID" value="KAA0194109.1"/>
    <property type="molecule type" value="Genomic_DNA"/>
</dbReference>
<dbReference type="PANTHER" id="PTHR23081">
    <property type="entry name" value="RNA POLYMERASE II CTD PHOSPHATASE"/>
    <property type="match status" value="1"/>
</dbReference>
<dbReference type="GO" id="GO:0005634">
    <property type="term" value="C:nucleus"/>
    <property type="evidence" value="ECO:0007669"/>
    <property type="project" value="UniProtKB-SubCell"/>
</dbReference>
<comment type="subcellular location">
    <subcellularLocation>
        <location evidence="1 6">Nucleus</location>
    </subcellularLocation>
</comment>
<evidence type="ECO:0000256" key="2">
    <source>
        <dbReference type="ARBA" id="ARBA00022801"/>
    </source>
</evidence>
<dbReference type="InterPro" id="IPR036412">
    <property type="entry name" value="HAD-like_sf"/>
</dbReference>
<dbReference type="InterPro" id="IPR004274">
    <property type="entry name" value="FCP1_dom"/>
</dbReference>
<keyword evidence="2 6" id="KW-0378">Hydrolase</keyword>
<evidence type="ECO:0000256" key="3">
    <source>
        <dbReference type="ARBA" id="ARBA00023242"/>
    </source>
</evidence>
<keyword evidence="3 6" id="KW-0539">Nucleus</keyword>
<protein>
    <recommendedName>
        <fullName evidence="6">RNA polymerase II subunit A C-terminal domain phosphatase</fullName>
        <ecNumber evidence="6">3.1.3.16</ecNumber>
    </recommendedName>
</protein>
<dbReference type="Proteomes" id="UP000728185">
    <property type="component" value="Unassembled WGS sequence"/>
</dbReference>
<comment type="catalytic activity">
    <reaction evidence="5 6">
        <text>O-phospho-L-threonyl-[protein] + H2O = L-threonyl-[protein] + phosphate</text>
        <dbReference type="Rhea" id="RHEA:47004"/>
        <dbReference type="Rhea" id="RHEA-COMP:11060"/>
        <dbReference type="Rhea" id="RHEA-COMP:11605"/>
        <dbReference type="ChEBI" id="CHEBI:15377"/>
        <dbReference type="ChEBI" id="CHEBI:30013"/>
        <dbReference type="ChEBI" id="CHEBI:43474"/>
        <dbReference type="ChEBI" id="CHEBI:61977"/>
        <dbReference type="EC" id="3.1.3.16"/>
    </reaction>
</comment>
<evidence type="ECO:0000256" key="4">
    <source>
        <dbReference type="ARBA" id="ARBA00047761"/>
    </source>
</evidence>
<evidence type="ECO:0000313" key="9">
    <source>
        <dbReference type="Proteomes" id="UP000728185"/>
    </source>
</evidence>
<sequence length="257" mass="29320">MRCDRVLIVRAPEQMRETKTVHWKIKRRQTADPRTVVCVLASPFSPEVNVTSPGHGWVTALLEDGVVVSSGEGGLSGDRIQDATAKIPMVHSVPDLHVSEQVAAELALQEEQNLLASRKLILLVDLDQTILHTSNDLQAFRYKNLHRYCLPGSSLIYHTSFRPHLLTVLDSLSKYYEMHICTFGNRVYAHKLASIIDPKRRYFSHRILSRDECFNPITKFANLKALFPRGLNLVCIIDDRGEVWDWSPNLIHVKPYR</sequence>
<dbReference type="SMART" id="SM00577">
    <property type="entry name" value="CPDc"/>
    <property type="match status" value="1"/>
</dbReference>
<dbReference type="EC" id="3.1.3.16" evidence="6"/>
<comment type="catalytic activity">
    <reaction evidence="4 6">
        <text>O-phospho-L-seryl-[protein] + H2O = L-seryl-[protein] + phosphate</text>
        <dbReference type="Rhea" id="RHEA:20629"/>
        <dbReference type="Rhea" id="RHEA-COMP:9863"/>
        <dbReference type="Rhea" id="RHEA-COMP:11604"/>
        <dbReference type="ChEBI" id="CHEBI:15377"/>
        <dbReference type="ChEBI" id="CHEBI:29999"/>
        <dbReference type="ChEBI" id="CHEBI:43474"/>
        <dbReference type="ChEBI" id="CHEBI:83421"/>
        <dbReference type="EC" id="3.1.3.16"/>
    </reaction>
</comment>
<dbReference type="InterPro" id="IPR039189">
    <property type="entry name" value="Fcp1"/>
</dbReference>
<evidence type="ECO:0000256" key="5">
    <source>
        <dbReference type="ARBA" id="ARBA00048336"/>
    </source>
</evidence>
<evidence type="ECO:0000256" key="6">
    <source>
        <dbReference type="RuleBase" id="RU366066"/>
    </source>
</evidence>
<dbReference type="AlphaFoldDB" id="A0A8E0VHJ5"/>
<dbReference type="OrthoDB" id="10249888at2759"/>
<dbReference type="PANTHER" id="PTHR23081:SF36">
    <property type="entry name" value="RNA POLYMERASE II SUBUNIT A C-TERMINAL DOMAIN PHOSPHATASE"/>
    <property type="match status" value="1"/>
</dbReference>
<comment type="caution">
    <text evidence="8">The sequence shown here is derived from an EMBL/GenBank/DDBJ whole genome shotgun (WGS) entry which is preliminary data.</text>
</comment>
<dbReference type="SUPFAM" id="SSF56784">
    <property type="entry name" value="HAD-like"/>
    <property type="match status" value="1"/>
</dbReference>
<organism evidence="8 9">
    <name type="scientific">Fasciolopsis buskii</name>
    <dbReference type="NCBI Taxonomy" id="27845"/>
    <lineage>
        <taxon>Eukaryota</taxon>
        <taxon>Metazoa</taxon>
        <taxon>Spiralia</taxon>
        <taxon>Lophotrochozoa</taxon>
        <taxon>Platyhelminthes</taxon>
        <taxon>Trematoda</taxon>
        <taxon>Digenea</taxon>
        <taxon>Plagiorchiida</taxon>
        <taxon>Echinostomata</taxon>
        <taxon>Echinostomatoidea</taxon>
        <taxon>Fasciolidae</taxon>
        <taxon>Fasciolopsis</taxon>
    </lineage>
</organism>
<keyword evidence="9" id="KW-1185">Reference proteome</keyword>
<gene>
    <name evidence="8" type="ORF">FBUS_04769</name>
</gene>
<comment type="function">
    <text evidence="6">This promotes the activity of RNA polymerase II.</text>
</comment>
<dbReference type="CDD" id="cd07521">
    <property type="entry name" value="HAD_FCP1-like"/>
    <property type="match status" value="1"/>
</dbReference>
<feature type="domain" description="FCP1 homology" evidence="7">
    <location>
        <begin position="115"/>
        <end position="257"/>
    </location>
</feature>
<dbReference type="GO" id="GO:0008420">
    <property type="term" value="F:RNA polymerase II CTD heptapeptide repeat phosphatase activity"/>
    <property type="evidence" value="ECO:0007669"/>
    <property type="project" value="UniProtKB-UniRule"/>
</dbReference>
<dbReference type="InterPro" id="IPR011947">
    <property type="entry name" value="FCP1_euk"/>
</dbReference>
<evidence type="ECO:0000256" key="1">
    <source>
        <dbReference type="ARBA" id="ARBA00004123"/>
    </source>
</evidence>
<dbReference type="PROSITE" id="PS50969">
    <property type="entry name" value="FCP1"/>
    <property type="match status" value="1"/>
</dbReference>
<dbReference type="Pfam" id="PF03031">
    <property type="entry name" value="NIF"/>
    <property type="match status" value="1"/>
</dbReference>
<proteinExistence type="predicted"/>
<reference evidence="8" key="1">
    <citation type="submission" date="2019-05" db="EMBL/GenBank/DDBJ databases">
        <title>Annotation for the trematode Fasciolopsis buski.</title>
        <authorList>
            <person name="Choi Y.-J."/>
        </authorList>
    </citation>
    <scope>NUCLEOTIDE SEQUENCE</scope>
    <source>
        <strain evidence="8">HT</strain>
        <tissue evidence="8">Whole worm</tissue>
    </source>
</reference>
<evidence type="ECO:0000259" key="7">
    <source>
        <dbReference type="PROSITE" id="PS50969"/>
    </source>
</evidence>
<accession>A0A8E0VHJ5</accession>
<name>A0A8E0VHJ5_9TREM</name>
<dbReference type="NCBIfam" id="TIGR02250">
    <property type="entry name" value="FCP1_euk"/>
    <property type="match status" value="1"/>
</dbReference>
<dbReference type="InterPro" id="IPR023214">
    <property type="entry name" value="HAD_sf"/>
</dbReference>
<evidence type="ECO:0000313" key="8">
    <source>
        <dbReference type="EMBL" id="KAA0194109.1"/>
    </source>
</evidence>
<dbReference type="Gene3D" id="3.40.50.1000">
    <property type="entry name" value="HAD superfamily/HAD-like"/>
    <property type="match status" value="1"/>
</dbReference>